<dbReference type="SUPFAM" id="SSF53850">
    <property type="entry name" value="Periplasmic binding protein-like II"/>
    <property type="match status" value="1"/>
</dbReference>
<reference evidence="5 6" key="1">
    <citation type="journal article" date="2015" name="Antonie Van Leeuwenhoek">
        <title>Oricola cellulosilytica gen. nov., sp. nov., a cellulose-degrading bacterium of the family Phyllobacteriaceae isolated from surface seashore water, and emended descriptions of Mesorhizobium loti and Phyllobacterium myrsinacearum.</title>
        <authorList>
            <person name="Hameed A."/>
            <person name="Shahina M."/>
            <person name="Lai W.A."/>
            <person name="Lin S.Y."/>
            <person name="Young L.S."/>
            <person name="Liu Y.C."/>
            <person name="Hsu Y.H."/>
            <person name="Young C.C."/>
        </authorList>
    </citation>
    <scope>NUCLEOTIDE SEQUENCE [LARGE SCALE GENOMIC DNA]</scope>
    <source>
        <strain evidence="5 6">KCTC 52183</strain>
    </source>
</reference>
<dbReference type="PANTHER" id="PTHR43649">
    <property type="entry name" value="ARABINOSE-BINDING PROTEIN-RELATED"/>
    <property type="match status" value="1"/>
</dbReference>
<dbReference type="Pfam" id="PF01547">
    <property type="entry name" value="SBP_bac_1"/>
    <property type="match status" value="1"/>
</dbReference>
<dbReference type="EMBL" id="SJST01000002">
    <property type="protein sequence ID" value="TCD15109.1"/>
    <property type="molecule type" value="Genomic_DNA"/>
</dbReference>
<accession>A0A4R0PEW3</accession>
<dbReference type="RefSeq" id="WP_131566734.1">
    <property type="nucleotide sequence ID" value="NZ_JAINFK010000004.1"/>
</dbReference>
<gene>
    <name evidence="5" type="ORF">E0D97_06050</name>
</gene>
<keyword evidence="4" id="KW-0732">Signal</keyword>
<evidence type="ECO:0000256" key="1">
    <source>
        <dbReference type="ARBA" id="ARBA00004418"/>
    </source>
</evidence>
<dbReference type="AlphaFoldDB" id="A0A4R0PEW3"/>
<feature type="signal peptide" evidence="4">
    <location>
        <begin position="1"/>
        <end position="21"/>
    </location>
</feature>
<comment type="similarity">
    <text evidence="2">Belongs to the bacterial solute-binding protein 1 family.</text>
</comment>
<keyword evidence="6" id="KW-1185">Reference proteome</keyword>
<evidence type="ECO:0000313" key="6">
    <source>
        <dbReference type="Proteomes" id="UP000291301"/>
    </source>
</evidence>
<dbReference type="InterPro" id="IPR050490">
    <property type="entry name" value="Bact_solute-bd_prot1"/>
</dbReference>
<comment type="caution">
    <text evidence="5">The sequence shown here is derived from an EMBL/GenBank/DDBJ whole genome shotgun (WGS) entry which is preliminary data.</text>
</comment>
<dbReference type="GO" id="GO:0042597">
    <property type="term" value="C:periplasmic space"/>
    <property type="evidence" value="ECO:0007669"/>
    <property type="project" value="UniProtKB-SubCell"/>
</dbReference>
<dbReference type="Gene3D" id="3.40.190.10">
    <property type="entry name" value="Periplasmic binding protein-like II"/>
    <property type="match status" value="2"/>
</dbReference>
<dbReference type="OrthoDB" id="7532544at2"/>
<proteinExistence type="inferred from homology"/>
<dbReference type="PANTHER" id="PTHR43649:SF12">
    <property type="entry name" value="DIACETYLCHITOBIOSE BINDING PROTEIN DASA"/>
    <property type="match status" value="1"/>
</dbReference>
<evidence type="ECO:0000256" key="4">
    <source>
        <dbReference type="SAM" id="SignalP"/>
    </source>
</evidence>
<feature type="chain" id="PRO_5020608378" evidence="4">
    <location>
        <begin position="22"/>
        <end position="406"/>
    </location>
</feature>
<comment type="subcellular location">
    <subcellularLocation>
        <location evidence="1">Periplasm</location>
    </subcellularLocation>
</comment>
<protein>
    <submittedName>
        <fullName evidence="5">Extracellular solute-binding protein</fullName>
    </submittedName>
</protein>
<sequence>MKLKTLAIGVALSLMSSGAYAACSFENTTPIKSLSAGFEAWKSVTDAMAECGNFEAELDQEFRTKQPSALAANPALYQIGGVSNGTVTPLLNEGLIRPLDDLIAEHGQGLSENQMIKIDGKTMAVAMMVNTQHLMYRKDIFDEVGIEVPKTWDEVIAAAQKIEEAGVVEYPLGATMKSGWNLAQDFNNMFLGYGGSFVNDDSTPNVNSEVGVKALETMKKLTQFMDPEYLVSDSTYVQQQFQQGKIAMANLWASRAGAMDDESESQVVGKVHAAAAPLAMEGGAPATTLWWDGMVIAKNITDEEAEAAMKLIVEGLDTEMVKANNDDAIWLIPGYEPSRLAEGAIATVNASPAPASYPSTSQMGLMHTALGNELPAFFTGERDAKATLEAVEAAYVTAAKEAGVLE</sequence>
<evidence type="ECO:0000313" key="5">
    <source>
        <dbReference type="EMBL" id="TCD15109.1"/>
    </source>
</evidence>
<dbReference type="InterPro" id="IPR006059">
    <property type="entry name" value="SBP"/>
</dbReference>
<evidence type="ECO:0000256" key="3">
    <source>
        <dbReference type="ARBA" id="ARBA00022764"/>
    </source>
</evidence>
<evidence type="ECO:0000256" key="2">
    <source>
        <dbReference type="ARBA" id="ARBA00008520"/>
    </source>
</evidence>
<organism evidence="5 6">
    <name type="scientific">Oricola cellulosilytica</name>
    <dbReference type="NCBI Taxonomy" id="1429082"/>
    <lineage>
        <taxon>Bacteria</taxon>
        <taxon>Pseudomonadati</taxon>
        <taxon>Pseudomonadota</taxon>
        <taxon>Alphaproteobacteria</taxon>
        <taxon>Hyphomicrobiales</taxon>
        <taxon>Ahrensiaceae</taxon>
        <taxon>Oricola</taxon>
    </lineage>
</organism>
<name>A0A4R0PEW3_9HYPH</name>
<dbReference type="Proteomes" id="UP000291301">
    <property type="component" value="Unassembled WGS sequence"/>
</dbReference>
<keyword evidence="3" id="KW-0574">Periplasm</keyword>